<feature type="transmembrane region" description="Helical" evidence="5">
    <location>
        <begin position="41"/>
        <end position="61"/>
    </location>
</feature>
<dbReference type="EMBL" id="LDAU01000126">
    <property type="protein sequence ID" value="KRX03796.1"/>
    <property type="molecule type" value="Genomic_DNA"/>
</dbReference>
<feature type="transmembrane region" description="Helical" evidence="5">
    <location>
        <begin position="253"/>
        <end position="274"/>
    </location>
</feature>
<dbReference type="Pfam" id="PF07690">
    <property type="entry name" value="MFS_1"/>
    <property type="match status" value="1"/>
</dbReference>
<feature type="transmembrane region" description="Helical" evidence="5">
    <location>
        <begin position="91"/>
        <end position="110"/>
    </location>
</feature>
<evidence type="ECO:0000313" key="7">
    <source>
        <dbReference type="Proteomes" id="UP000054937"/>
    </source>
</evidence>
<dbReference type="OMA" id="TRPGNIF"/>
<dbReference type="OrthoDB" id="312103at2759"/>
<dbReference type="GO" id="GO:0016020">
    <property type="term" value="C:membrane"/>
    <property type="evidence" value="ECO:0007669"/>
    <property type="project" value="UniProtKB-SubCell"/>
</dbReference>
<feature type="transmembrane region" description="Helical" evidence="5">
    <location>
        <begin position="379"/>
        <end position="401"/>
    </location>
</feature>
<proteinExistence type="predicted"/>
<feature type="transmembrane region" description="Helical" evidence="5">
    <location>
        <begin position="347"/>
        <end position="367"/>
    </location>
</feature>
<dbReference type="InterPro" id="IPR011701">
    <property type="entry name" value="MFS"/>
</dbReference>
<evidence type="ECO:0000256" key="3">
    <source>
        <dbReference type="ARBA" id="ARBA00022989"/>
    </source>
</evidence>
<feature type="transmembrane region" description="Helical" evidence="5">
    <location>
        <begin position="307"/>
        <end position="326"/>
    </location>
</feature>
<keyword evidence="7" id="KW-1185">Reference proteome</keyword>
<dbReference type="Gene3D" id="1.20.1250.20">
    <property type="entry name" value="MFS general substrate transporter like domains"/>
    <property type="match status" value="2"/>
</dbReference>
<sequence length="444" mass="49083">MDLRDSTYDQLIATNPDIDQGKIKSKDSEGSQIYREYPYRWAILILYLLPNLVNSAMWITLSPIATQIQKVIIGTVSTILGLWARCLINNSFYFVIVGQILGGIGQPFILNCPAKIATFWFGNKTRPIVTGILSLVNPIGVGIGFIMPAVTVDNDNPTEGEMKNLMLISAIIFTVACLPTLILFKDKPPTPPSLGAQTKKLQFKQSLSKMFVNKNFIIIFIVFCCVIGNFNTLATLMGQYVQAFDFSDADGGIFGVFVVIIGLIGGAVGSILYQNTGKYKLIYTIYTIMSLVTYVLLFAFIDLKSFWLTLFLAGFLGFFTVAVIPLSIEFACEVTFPMGEAMSNGTLVTSGNILNIIQVVIVSALFGETDEEGKMSEKNVLFGCMIGAGLLGVSCIAVFFVQDDLRRLESEKKKKKSLIQSQSQIRQDISMENQQLENQFNQDF</sequence>
<evidence type="ECO:0000256" key="2">
    <source>
        <dbReference type="ARBA" id="ARBA00022692"/>
    </source>
</evidence>
<feature type="transmembrane region" description="Helical" evidence="5">
    <location>
        <begin position="281"/>
        <end position="301"/>
    </location>
</feature>
<dbReference type="InterPro" id="IPR049680">
    <property type="entry name" value="FLVCR1-2_SLC49-like"/>
</dbReference>
<feature type="transmembrane region" description="Helical" evidence="5">
    <location>
        <begin position="68"/>
        <end position="85"/>
    </location>
</feature>
<evidence type="ECO:0000313" key="6">
    <source>
        <dbReference type="EMBL" id="KRX03796.1"/>
    </source>
</evidence>
<keyword evidence="3 5" id="KW-1133">Transmembrane helix</keyword>
<dbReference type="AlphaFoldDB" id="A0A0V0QNJ2"/>
<evidence type="ECO:0000256" key="5">
    <source>
        <dbReference type="SAM" id="Phobius"/>
    </source>
</evidence>
<dbReference type="SUPFAM" id="SSF103473">
    <property type="entry name" value="MFS general substrate transporter"/>
    <property type="match status" value="1"/>
</dbReference>
<dbReference type="InParanoid" id="A0A0V0QNJ2"/>
<evidence type="ECO:0000256" key="1">
    <source>
        <dbReference type="ARBA" id="ARBA00004141"/>
    </source>
</evidence>
<dbReference type="GO" id="GO:0022857">
    <property type="term" value="F:transmembrane transporter activity"/>
    <property type="evidence" value="ECO:0007669"/>
    <property type="project" value="InterPro"/>
</dbReference>
<name>A0A0V0QNJ2_PSEPJ</name>
<feature type="transmembrane region" description="Helical" evidence="5">
    <location>
        <begin position="131"/>
        <end position="152"/>
    </location>
</feature>
<gene>
    <name evidence="6" type="ORF">PPERSA_04304</name>
</gene>
<comment type="subcellular location">
    <subcellularLocation>
        <location evidence="1">Membrane</location>
        <topology evidence="1">Multi-pass membrane protein</topology>
    </subcellularLocation>
</comment>
<reference evidence="6 7" key="1">
    <citation type="journal article" date="2015" name="Sci. Rep.">
        <title>Genome of the facultative scuticociliatosis pathogen Pseudocohnilembus persalinus provides insight into its virulence through horizontal gene transfer.</title>
        <authorList>
            <person name="Xiong J."/>
            <person name="Wang G."/>
            <person name="Cheng J."/>
            <person name="Tian M."/>
            <person name="Pan X."/>
            <person name="Warren A."/>
            <person name="Jiang C."/>
            <person name="Yuan D."/>
            <person name="Miao W."/>
        </authorList>
    </citation>
    <scope>NUCLEOTIDE SEQUENCE [LARGE SCALE GENOMIC DNA]</scope>
    <source>
        <strain evidence="6">36N120E</strain>
    </source>
</reference>
<keyword evidence="4 5" id="KW-0472">Membrane</keyword>
<dbReference type="Proteomes" id="UP000054937">
    <property type="component" value="Unassembled WGS sequence"/>
</dbReference>
<keyword evidence="2 5" id="KW-0812">Transmembrane</keyword>
<dbReference type="PANTHER" id="PTHR10924:SF6">
    <property type="entry name" value="SOLUTE CARRIER FAMILY 49 MEMBER A3"/>
    <property type="match status" value="1"/>
</dbReference>
<evidence type="ECO:0000256" key="4">
    <source>
        <dbReference type="ARBA" id="ARBA00023136"/>
    </source>
</evidence>
<dbReference type="InterPro" id="IPR036259">
    <property type="entry name" value="MFS_trans_sf"/>
</dbReference>
<accession>A0A0V0QNJ2</accession>
<comment type="caution">
    <text evidence="6">The sequence shown here is derived from an EMBL/GenBank/DDBJ whole genome shotgun (WGS) entry which is preliminary data.</text>
</comment>
<feature type="transmembrane region" description="Helical" evidence="5">
    <location>
        <begin position="216"/>
        <end position="241"/>
    </location>
</feature>
<feature type="transmembrane region" description="Helical" evidence="5">
    <location>
        <begin position="164"/>
        <end position="184"/>
    </location>
</feature>
<organism evidence="6 7">
    <name type="scientific">Pseudocohnilembus persalinus</name>
    <name type="common">Ciliate</name>
    <dbReference type="NCBI Taxonomy" id="266149"/>
    <lineage>
        <taxon>Eukaryota</taxon>
        <taxon>Sar</taxon>
        <taxon>Alveolata</taxon>
        <taxon>Ciliophora</taxon>
        <taxon>Intramacronucleata</taxon>
        <taxon>Oligohymenophorea</taxon>
        <taxon>Scuticociliatia</taxon>
        <taxon>Philasterida</taxon>
        <taxon>Pseudocohnilembidae</taxon>
        <taxon>Pseudocohnilembus</taxon>
    </lineage>
</organism>
<protein>
    <submittedName>
        <fullName evidence="6">Major facilitator superfamily domain, general substrate transporter</fullName>
    </submittedName>
</protein>
<dbReference type="PANTHER" id="PTHR10924">
    <property type="entry name" value="MAJOR FACILITATOR SUPERFAMILY PROTEIN-RELATED"/>
    <property type="match status" value="1"/>
</dbReference>